<keyword evidence="2" id="KW-0472">Membrane</keyword>
<feature type="transmembrane region" description="Helical" evidence="2">
    <location>
        <begin position="151"/>
        <end position="172"/>
    </location>
</feature>
<sequence>MTSDKASPNNLASPNKRSLRPPAPQSDSATTRWLLIMILALVGAMQLSRIVQVQSSTGDSPLLSANDRSRWCTIAALAVNGSYEIDDILEIRDPQTRRRNWYTIDLVQHRGADGRQHFYSSKPPLLPTLYSGIYWGLRSLTGATLMGEPFVVVRTMLALVNLLPLMLFWWLWLRWLENEQLGVWTTLTLACFLVFGTYLTTFVNTLNNHLPAAIAVGISLWCLHKIAIQGERRWLWFCLCGLTTSFGAANELPALSWVAAAGAMLLFVDWRKTLLGYAPALLPVAIAFFATNFAAHGELVPAYGHRSLGPRIGTLAIEASPNLLELELSQVRQELSTLELPCSSSAVLRKARRPEVFELWDPLTQVRLGLKRDEAGSAIGVYEWDDWYDYPGSYWTNDRKQGVDRGEPNQAKYVFHSLLGHHGIFSLTPFWLLAVGGFLAICRIRPEVGFFKNYQLLLAGAIVATSLVSIGFYLTRPLEDRNYGGVSSGFRWAFWLIPLWFWLAVAQLRTISTPSKRMLVIGLLAISVFSASFAWRNPWTSPWIMQLGQYCGWWSY</sequence>
<feature type="compositionally biased region" description="Polar residues" evidence="1">
    <location>
        <begin position="1"/>
        <end position="16"/>
    </location>
</feature>
<evidence type="ECO:0008006" key="5">
    <source>
        <dbReference type="Google" id="ProtNLM"/>
    </source>
</evidence>
<protein>
    <recommendedName>
        <fullName evidence="5">Glycosyltransferase RgtA/B/C/D-like domain-containing protein</fullName>
    </recommendedName>
</protein>
<feature type="transmembrane region" description="Helical" evidence="2">
    <location>
        <begin position="184"/>
        <end position="203"/>
    </location>
</feature>
<feature type="transmembrane region" description="Helical" evidence="2">
    <location>
        <begin position="33"/>
        <end position="51"/>
    </location>
</feature>
<feature type="transmembrane region" description="Helical" evidence="2">
    <location>
        <begin position="423"/>
        <end position="442"/>
    </location>
</feature>
<feature type="transmembrane region" description="Helical" evidence="2">
    <location>
        <begin position="274"/>
        <end position="295"/>
    </location>
</feature>
<reference evidence="3 4" key="1">
    <citation type="submission" date="2019-02" db="EMBL/GenBank/DDBJ databases">
        <title>Deep-cultivation of Planctomycetes and their phenomic and genomic characterization uncovers novel biology.</title>
        <authorList>
            <person name="Wiegand S."/>
            <person name="Jogler M."/>
            <person name="Boedeker C."/>
            <person name="Pinto D."/>
            <person name="Vollmers J."/>
            <person name="Rivas-Marin E."/>
            <person name="Kohn T."/>
            <person name="Peeters S.H."/>
            <person name="Heuer A."/>
            <person name="Rast P."/>
            <person name="Oberbeckmann S."/>
            <person name="Bunk B."/>
            <person name="Jeske O."/>
            <person name="Meyerdierks A."/>
            <person name="Storesund J.E."/>
            <person name="Kallscheuer N."/>
            <person name="Luecker S."/>
            <person name="Lage O.M."/>
            <person name="Pohl T."/>
            <person name="Merkel B.J."/>
            <person name="Hornburger P."/>
            <person name="Mueller R.-W."/>
            <person name="Bruemmer F."/>
            <person name="Labrenz M."/>
            <person name="Spormann A.M."/>
            <person name="Op den Camp H."/>
            <person name="Overmann J."/>
            <person name="Amann R."/>
            <person name="Jetten M.S.M."/>
            <person name="Mascher T."/>
            <person name="Medema M.H."/>
            <person name="Devos D.P."/>
            <person name="Kaster A.-K."/>
            <person name="Ovreas L."/>
            <person name="Rohde M."/>
            <person name="Galperin M.Y."/>
            <person name="Jogler C."/>
        </authorList>
    </citation>
    <scope>NUCLEOTIDE SEQUENCE [LARGE SCALE GENOMIC DNA]</scope>
    <source>
        <strain evidence="3 4">Q31a</strain>
    </source>
</reference>
<organism evidence="3 4">
    <name type="scientific">Aureliella helgolandensis</name>
    <dbReference type="NCBI Taxonomy" id="2527968"/>
    <lineage>
        <taxon>Bacteria</taxon>
        <taxon>Pseudomonadati</taxon>
        <taxon>Planctomycetota</taxon>
        <taxon>Planctomycetia</taxon>
        <taxon>Pirellulales</taxon>
        <taxon>Pirellulaceae</taxon>
        <taxon>Aureliella</taxon>
    </lineage>
</organism>
<feature type="transmembrane region" description="Helical" evidence="2">
    <location>
        <begin position="454"/>
        <end position="474"/>
    </location>
</feature>
<feature type="region of interest" description="Disordered" evidence="1">
    <location>
        <begin position="1"/>
        <end position="25"/>
    </location>
</feature>
<keyword evidence="4" id="KW-1185">Reference proteome</keyword>
<keyword evidence="2" id="KW-0812">Transmembrane</keyword>
<dbReference type="KEGG" id="ahel:Q31a_55750"/>
<dbReference type="EMBL" id="CP036298">
    <property type="protein sequence ID" value="QDV27187.1"/>
    <property type="molecule type" value="Genomic_DNA"/>
</dbReference>
<evidence type="ECO:0000256" key="1">
    <source>
        <dbReference type="SAM" id="MobiDB-lite"/>
    </source>
</evidence>
<evidence type="ECO:0000256" key="2">
    <source>
        <dbReference type="SAM" id="Phobius"/>
    </source>
</evidence>
<gene>
    <name evidence="3" type="ORF">Q31a_55750</name>
</gene>
<feature type="transmembrane region" description="Helical" evidence="2">
    <location>
        <begin position="489"/>
        <end position="506"/>
    </location>
</feature>
<dbReference type="Proteomes" id="UP000318017">
    <property type="component" value="Chromosome"/>
</dbReference>
<keyword evidence="2" id="KW-1133">Transmembrane helix</keyword>
<evidence type="ECO:0000313" key="3">
    <source>
        <dbReference type="EMBL" id="QDV27187.1"/>
    </source>
</evidence>
<accession>A0A518GF49</accession>
<proteinExistence type="predicted"/>
<dbReference type="AlphaFoldDB" id="A0A518GF49"/>
<evidence type="ECO:0000313" key="4">
    <source>
        <dbReference type="Proteomes" id="UP000318017"/>
    </source>
</evidence>
<name>A0A518GF49_9BACT</name>
<feature type="transmembrane region" description="Helical" evidence="2">
    <location>
        <begin position="518"/>
        <end position="535"/>
    </location>
</feature>